<sequence>MQRLISGSALRLIADSDLSKAAVIRMVWPHLESLKMIEVFQGEPVVMCSIMDLISWIPIVLTTVMVTEEARTLLTQMEKATGKIFRGFWKIGEALKLDLRWIDQTPKSPAGHGLVSPKGEQPKSSRLHFNHVTLRGGWTKLKVIRDESLWPDLVSCPLRRLLGHGRRLSSLSSFFEWKELAANQMMYLQVRLAIQYREPSIFLEKHIIRQLAELILSSASGLLPVASNKMVRVHERGGGSSTPLSSPSNNRATSARNQNAY</sequence>
<protein>
    <submittedName>
        <fullName evidence="2">Uncharacterized protein</fullName>
    </submittedName>
</protein>
<name>A0A0V1CAL8_TRIBR</name>
<reference evidence="2 3" key="1">
    <citation type="submission" date="2015-01" db="EMBL/GenBank/DDBJ databases">
        <title>Evolution of Trichinella species and genotypes.</title>
        <authorList>
            <person name="Korhonen P.K."/>
            <person name="Edoardo P."/>
            <person name="Giuseppe L.R."/>
            <person name="Gasser R.B."/>
        </authorList>
    </citation>
    <scope>NUCLEOTIDE SEQUENCE [LARGE SCALE GENOMIC DNA]</scope>
    <source>
        <strain evidence="2">ISS120</strain>
    </source>
</reference>
<evidence type="ECO:0000313" key="2">
    <source>
        <dbReference type="EMBL" id="KRY45779.1"/>
    </source>
</evidence>
<comment type="caution">
    <text evidence="2">The sequence shown here is derived from an EMBL/GenBank/DDBJ whole genome shotgun (WGS) entry which is preliminary data.</text>
</comment>
<evidence type="ECO:0000313" key="3">
    <source>
        <dbReference type="Proteomes" id="UP000054653"/>
    </source>
</evidence>
<keyword evidence="3" id="KW-1185">Reference proteome</keyword>
<dbReference type="EMBL" id="JYDI01000330">
    <property type="protein sequence ID" value="KRY45779.1"/>
    <property type="molecule type" value="Genomic_DNA"/>
</dbReference>
<accession>A0A0V1CAL8</accession>
<dbReference type="Proteomes" id="UP000054653">
    <property type="component" value="Unassembled WGS sequence"/>
</dbReference>
<proteinExistence type="predicted"/>
<evidence type="ECO:0000256" key="1">
    <source>
        <dbReference type="SAM" id="MobiDB-lite"/>
    </source>
</evidence>
<dbReference type="AlphaFoldDB" id="A0A0V1CAL8"/>
<gene>
    <name evidence="2" type="ORF">T03_2123</name>
</gene>
<feature type="compositionally biased region" description="Polar residues" evidence="1">
    <location>
        <begin position="249"/>
        <end position="261"/>
    </location>
</feature>
<feature type="region of interest" description="Disordered" evidence="1">
    <location>
        <begin position="234"/>
        <end position="261"/>
    </location>
</feature>
<organism evidence="2 3">
    <name type="scientific">Trichinella britovi</name>
    <name type="common">Parasitic roundworm</name>
    <dbReference type="NCBI Taxonomy" id="45882"/>
    <lineage>
        <taxon>Eukaryota</taxon>
        <taxon>Metazoa</taxon>
        <taxon>Ecdysozoa</taxon>
        <taxon>Nematoda</taxon>
        <taxon>Enoplea</taxon>
        <taxon>Dorylaimia</taxon>
        <taxon>Trichinellida</taxon>
        <taxon>Trichinellidae</taxon>
        <taxon>Trichinella</taxon>
    </lineage>
</organism>